<dbReference type="GO" id="GO:1990072">
    <property type="term" value="C:TRAPPIII protein complex"/>
    <property type="evidence" value="ECO:0007669"/>
    <property type="project" value="TreeGrafter"/>
</dbReference>
<sequence>MPTPSSPPATLRKPAYTDTGGSLVLPKQRPQSPSASISSLPFRSNPSISSLYASTSLAGSIRSSGASTPTTDTIPGGSTLYSDGKSGSTVANGTAGSPEVRTLIARAFAPHVGVVSSTDTEALLRERGFSGGLLELIRPYGESVSGRVTVRDSIGASRTWDDFGIRFVGLKDGLSSPRLPGSSRPSLESRSSGANGSVGSGRSKQSVDVPRLGGDVSQIEEVVDRHLNFAELRPSNPDYLSESQPDLQADSAKTSTDIPLRTVSPFYTLYLRRLLSGLPLTPHETFSHPVACVIATSSRNPAPIEEFKRLYTATNTGDDRLPQWVNNEYLRYYVLIHDEDNDDIQKSVALYEQMKRHFGLHCHLLRLRSSQCVPSDDDSTRLPISEWMTAGEELAAIHQRETSHDLEDPTPCLFESDAAAIRTFVRELVTQSIVPGMERLCAQWNEQVATRRKGLSGRLLSVGKRWGFGLSRNSSTPVPSVGSSSYDSLQGFYRPDTPEALMRKLADYAFMLRDFKLAQQTYDVLRSDFEHDKAWKYYAGANEMYLVSTMLNTPQPINKRLESIERWLEAAVHSYVHRCDAPFYALRTLLLAFEAAKARGSLSVDDAAKWPARVLAMSLTGPIGRALVMERIASCYGQHRRPGARRRKRALWSLMAADAWAERGKTVQAEQALADAKMAYGVVQQVPPELSFMIPVLQSLQERIVSGRLDALGHDEQVDEHVLEDEMPVDPIEEVVVSEELGGMRQPRRGLLATEGGGSGEMEGVPLSPVRTRSTDAMGDEGFV</sequence>
<dbReference type="Pfam" id="PF12739">
    <property type="entry name" value="TRAPPC-Trs85"/>
    <property type="match status" value="1"/>
</dbReference>
<dbReference type="EMBL" id="MU004241">
    <property type="protein sequence ID" value="KAF2664870.1"/>
    <property type="molecule type" value="Genomic_DNA"/>
</dbReference>
<feature type="region of interest" description="Disordered" evidence="1">
    <location>
        <begin position="174"/>
        <end position="211"/>
    </location>
</feature>
<feature type="compositionally biased region" description="Polar residues" evidence="1">
    <location>
        <begin position="79"/>
        <end position="95"/>
    </location>
</feature>
<dbReference type="Proteomes" id="UP000799302">
    <property type="component" value="Unassembled WGS sequence"/>
</dbReference>
<feature type="compositionally biased region" description="Low complexity" evidence="1">
    <location>
        <begin position="174"/>
        <end position="193"/>
    </location>
</feature>
<feature type="region of interest" description="Disordered" evidence="1">
    <location>
        <begin position="60"/>
        <end position="95"/>
    </location>
</feature>
<reference evidence="2" key="1">
    <citation type="journal article" date="2020" name="Stud. Mycol.">
        <title>101 Dothideomycetes genomes: a test case for predicting lifestyles and emergence of pathogens.</title>
        <authorList>
            <person name="Haridas S."/>
            <person name="Albert R."/>
            <person name="Binder M."/>
            <person name="Bloem J."/>
            <person name="Labutti K."/>
            <person name="Salamov A."/>
            <person name="Andreopoulos B."/>
            <person name="Baker S."/>
            <person name="Barry K."/>
            <person name="Bills G."/>
            <person name="Bluhm B."/>
            <person name="Cannon C."/>
            <person name="Castanera R."/>
            <person name="Culley D."/>
            <person name="Daum C."/>
            <person name="Ezra D."/>
            <person name="Gonzalez J."/>
            <person name="Henrissat B."/>
            <person name="Kuo A."/>
            <person name="Liang C."/>
            <person name="Lipzen A."/>
            <person name="Lutzoni F."/>
            <person name="Magnuson J."/>
            <person name="Mondo S."/>
            <person name="Nolan M."/>
            <person name="Ohm R."/>
            <person name="Pangilinan J."/>
            <person name="Park H.-J."/>
            <person name="Ramirez L."/>
            <person name="Alfaro M."/>
            <person name="Sun H."/>
            <person name="Tritt A."/>
            <person name="Yoshinaga Y."/>
            <person name="Zwiers L.-H."/>
            <person name="Turgeon B."/>
            <person name="Goodwin S."/>
            <person name="Spatafora J."/>
            <person name="Crous P."/>
            <person name="Grigoriev I."/>
        </authorList>
    </citation>
    <scope>NUCLEOTIDE SEQUENCE</scope>
    <source>
        <strain evidence="2">CBS 115976</strain>
    </source>
</reference>
<feature type="compositionally biased region" description="Polar residues" evidence="1">
    <location>
        <begin position="194"/>
        <end position="206"/>
    </location>
</feature>
<dbReference type="AlphaFoldDB" id="A0A6A6TYT6"/>
<protein>
    <submittedName>
        <fullName evidence="2">Uncharacterized protein</fullName>
    </submittedName>
</protein>
<evidence type="ECO:0000256" key="1">
    <source>
        <dbReference type="SAM" id="MobiDB-lite"/>
    </source>
</evidence>
<feature type="region of interest" description="Disordered" evidence="1">
    <location>
        <begin position="234"/>
        <end position="253"/>
    </location>
</feature>
<dbReference type="InterPro" id="IPR024420">
    <property type="entry name" value="TRAPP_III_complex_Trs85"/>
</dbReference>
<feature type="region of interest" description="Disordered" evidence="1">
    <location>
        <begin position="1"/>
        <end position="43"/>
    </location>
</feature>
<feature type="region of interest" description="Disordered" evidence="1">
    <location>
        <begin position="753"/>
        <end position="784"/>
    </location>
</feature>
<evidence type="ECO:0000313" key="2">
    <source>
        <dbReference type="EMBL" id="KAF2664870.1"/>
    </source>
</evidence>
<feature type="compositionally biased region" description="Polar residues" evidence="1">
    <location>
        <begin position="241"/>
        <end position="253"/>
    </location>
</feature>
<dbReference type="PANTHER" id="PTHR12975:SF6">
    <property type="entry name" value="TRAFFICKING PROTEIN PARTICLE COMPLEX SUBUNIT 8"/>
    <property type="match status" value="1"/>
</dbReference>
<proteinExistence type="predicted"/>
<dbReference type="OrthoDB" id="203724at2759"/>
<gene>
    <name evidence="2" type="ORF">BT63DRAFT_405966</name>
</gene>
<accession>A0A6A6TYT6</accession>
<keyword evidence="3" id="KW-1185">Reference proteome</keyword>
<dbReference type="PANTHER" id="PTHR12975">
    <property type="entry name" value="TRANSPORT PROTEIN TRAPP"/>
    <property type="match status" value="1"/>
</dbReference>
<organism evidence="2 3">
    <name type="scientific">Microthyrium microscopicum</name>
    <dbReference type="NCBI Taxonomy" id="703497"/>
    <lineage>
        <taxon>Eukaryota</taxon>
        <taxon>Fungi</taxon>
        <taxon>Dikarya</taxon>
        <taxon>Ascomycota</taxon>
        <taxon>Pezizomycotina</taxon>
        <taxon>Dothideomycetes</taxon>
        <taxon>Dothideomycetes incertae sedis</taxon>
        <taxon>Microthyriales</taxon>
        <taxon>Microthyriaceae</taxon>
        <taxon>Microthyrium</taxon>
    </lineage>
</organism>
<feature type="compositionally biased region" description="Polar residues" evidence="1">
    <location>
        <begin position="29"/>
        <end position="43"/>
    </location>
</feature>
<feature type="compositionally biased region" description="Polar residues" evidence="1">
    <location>
        <begin position="60"/>
        <end position="73"/>
    </location>
</feature>
<evidence type="ECO:0000313" key="3">
    <source>
        <dbReference type="Proteomes" id="UP000799302"/>
    </source>
</evidence>
<name>A0A6A6TYT6_9PEZI</name>